<name>A0A6N2LU06_SALVM</name>
<accession>A0A6N2LU06</accession>
<sequence>MPQSCRSASVTGPEFRSIAEKLNQETKLENVISNDIKSDYVAYQGKIFDGGISPSWKQPLFKPAVG</sequence>
<organism evidence="1">
    <name type="scientific">Salix viminalis</name>
    <name type="common">Common osier</name>
    <name type="synonym">Basket willow</name>
    <dbReference type="NCBI Taxonomy" id="40686"/>
    <lineage>
        <taxon>Eukaryota</taxon>
        <taxon>Viridiplantae</taxon>
        <taxon>Streptophyta</taxon>
        <taxon>Embryophyta</taxon>
        <taxon>Tracheophyta</taxon>
        <taxon>Spermatophyta</taxon>
        <taxon>Magnoliopsida</taxon>
        <taxon>eudicotyledons</taxon>
        <taxon>Gunneridae</taxon>
        <taxon>Pentapetalae</taxon>
        <taxon>rosids</taxon>
        <taxon>fabids</taxon>
        <taxon>Malpighiales</taxon>
        <taxon>Salicaceae</taxon>
        <taxon>Saliceae</taxon>
        <taxon>Salix</taxon>
    </lineage>
</organism>
<proteinExistence type="predicted"/>
<dbReference type="EMBL" id="CAADRP010001606">
    <property type="protein sequence ID" value="VFU44597.1"/>
    <property type="molecule type" value="Genomic_DNA"/>
</dbReference>
<dbReference type="AlphaFoldDB" id="A0A6N2LU06"/>
<protein>
    <submittedName>
        <fullName evidence="1">Uncharacterized protein</fullName>
    </submittedName>
</protein>
<reference evidence="1" key="1">
    <citation type="submission" date="2019-03" db="EMBL/GenBank/DDBJ databases">
        <authorList>
            <person name="Mank J."/>
            <person name="Almeida P."/>
        </authorList>
    </citation>
    <scope>NUCLEOTIDE SEQUENCE</scope>
    <source>
        <strain evidence="1">78183</strain>
    </source>
</reference>
<evidence type="ECO:0000313" key="1">
    <source>
        <dbReference type="EMBL" id="VFU44597.1"/>
    </source>
</evidence>
<gene>
    <name evidence="1" type="ORF">SVIM_LOCUS274939</name>
</gene>